<organism evidence="2 3">
    <name type="scientific">Lysinibacillus xylanilyticus</name>
    <dbReference type="NCBI Taxonomy" id="582475"/>
    <lineage>
        <taxon>Bacteria</taxon>
        <taxon>Bacillati</taxon>
        <taxon>Bacillota</taxon>
        <taxon>Bacilli</taxon>
        <taxon>Bacillales</taxon>
        <taxon>Bacillaceae</taxon>
        <taxon>Lysinibacillus</taxon>
    </lineage>
</organism>
<dbReference type="CDD" id="cd00093">
    <property type="entry name" value="HTH_XRE"/>
    <property type="match status" value="1"/>
</dbReference>
<dbReference type="EMBL" id="LFXJ01000005">
    <property type="protein sequence ID" value="KMY31707.1"/>
    <property type="molecule type" value="Genomic_DNA"/>
</dbReference>
<evidence type="ECO:0000313" key="3">
    <source>
        <dbReference type="Proteomes" id="UP000037326"/>
    </source>
</evidence>
<dbReference type="Proteomes" id="UP000037326">
    <property type="component" value="Unassembled WGS sequence"/>
</dbReference>
<dbReference type="PROSITE" id="PS50943">
    <property type="entry name" value="HTH_CROC1"/>
    <property type="match status" value="1"/>
</dbReference>
<dbReference type="SMART" id="SM00530">
    <property type="entry name" value="HTH_XRE"/>
    <property type="match status" value="1"/>
</dbReference>
<sequence length="74" mass="8307">MAIQLKSQNAFRQELIKLGFSKRGFARSIGVSEATLIQISNGKQSPRPETAKKICSALYVEFDEIFEITNERGD</sequence>
<evidence type="ECO:0000313" key="2">
    <source>
        <dbReference type="EMBL" id="KMY31707.1"/>
    </source>
</evidence>
<dbReference type="Gene3D" id="1.10.260.40">
    <property type="entry name" value="lambda repressor-like DNA-binding domains"/>
    <property type="match status" value="1"/>
</dbReference>
<dbReference type="PATRIC" id="fig|582475.4.peg.593"/>
<reference evidence="3" key="1">
    <citation type="submission" date="2015-07" db="EMBL/GenBank/DDBJ databases">
        <authorList>
            <consortium name="Consortium for Microbial Forensics and Genomics (microFORGE)"/>
            <person name="Knight B.M."/>
            <person name="Roberts D.P."/>
            <person name="Lin D."/>
            <person name="Hari K."/>
            <person name="Fletcher J."/>
            <person name="Melcher U."/>
            <person name="Blagden T."/>
            <person name="Winegar R.A."/>
        </authorList>
    </citation>
    <scope>NUCLEOTIDE SEQUENCE [LARGE SCALE GENOMIC DNA]</scope>
    <source>
        <strain evidence="3">DSM 23493</strain>
    </source>
</reference>
<proteinExistence type="predicted"/>
<dbReference type="InterPro" id="IPR010982">
    <property type="entry name" value="Lambda_DNA-bd_dom_sf"/>
</dbReference>
<dbReference type="AlphaFoldDB" id="A0A0K9FBU2"/>
<dbReference type="InterPro" id="IPR001387">
    <property type="entry name" value="Cro/C1-type_HTH"/>
</dbReference>
<evidence type="ECO:0000259" key="1">
    <source>
        <dbReference type="PROSITE" id="PS50943"/>
    </source>
</evidence>
<gene>
    <name evidence="2" type="ORF">ACZ11_05745</name>
</gene>
<dbReference type="GO" id="GO:0003677">
    <property type="term" value="F:DNA binding"/>
    <property type="evidence" value="ECO:0007669"/>
    <property type="project" value="InterPro"/>
</dbReference>
<comment type="caution">
    <text evidence="2">The sequence shown here is derived from an EMBL/GenBank/DDBJ whole genome shotgun (WGS) entry which is preliminary data.</text>
</comment>
<name>A0A0K9FBU2_9BACI</name>
<protein>
    <recommendedName>
        <fullName evidence="1">HTH cro/C1-type domain-containing protein</fullName>
    </recommendedName>
</protein>
<dbReference type="SUPFAM" id="SSF47413">
    <property type="entry name" value="lambda repressor-like DNA-binding domains"/>
    <property type="match status" value="1"/>
</dbReference>
<dbReference type="Pfam" id="PF01381">
    <property type="entry name" value="HTH_3"/>
    <property type="match status" value="1"/>
</dbReference>
<accession>A0A0K9FBU2</accession>
<dbReference type="RefSeq" id="WP_236690786.1">
    <property type="nucleotide sequence ID" value="NZ_LFXJ01000005.1"/>
</dbReference>
<feature type="domain" description="HTH cro/C1-type" evidence="1">
    <location>
        <begin position="11"/>
        <end position="65"/>
    </location>
</feature>
<dbReference type="GeneID" id="96597792"/>